<dbReference type="GO" id="GO:0030983">
    <property type="term" value="F:mismatched DNA binding"/>
    <property type="evidence" value="ECO:0007669"/>
    <property type="project" value="InterPro"/>
</dbReference>
<comment type="similarity">
    <text evidence="1">Belongs to the DNA mismatch repair MutS family.</text>
</comment>
<evidence type="ECO:0000259" key="8">
    <source>
        <dbReference type="PROSITE" id="PS00486"/>
    </source>
</evidence>
<keyword evidence="2" id="KW-0547">Nucleotide-binding</keyword>
<keyword evidence="6" id="KW-0234">DNA repair</keyword>
<dbReference type="Pfam" id="PF01624">
    <property type="entry name" value="MutS_I"/>
    <property type="match status" value="1"/>
</dbReference>
<dbReference type="GO" id="GO:0005524">
    <property type="term" value="F:ATP binding"/>
    <property type="evidence" value="ECO:0007669"/>
    <property type="project" value="UniProtKB-KW"/>
</dbReference>
<dbReference type="SMART" id="SM00533">
    <property type="entry name" value="MUTSd"/>
    <property type="match status" value="1"/>
</dbReference>
<dbReference type="RefSeq" id="XP_014169107.1">
    <property type="nucleotide sequence ID" value="XM_014313632.1"/>
</dbReference>
<reference evidence="9 10" key="1">
    <citation type="journal article" date="2011" name="Proc. Natl. Acad. Sci. U.S.A.">
        <title>Genome and transcriptome analyses of the mountain pine beetle-fungal symbiont Grosmannia clavigera, a lodgepole pine pathogen.</title>
        <authorList>
            <person name="DiGuistini S."/>
            <person name="Wang Y."/>
            <person name="Liao N.Y."/>
            <person name="Taylor G."/>
            <person name="Tanguay P."/>
            <person name="Feau N."/>
            <person name="Henrissat B."/>
            <person name="Chan S.K."/>
            <person name="Hesse-Orce U."/>
            <person name="Alamouti S.M."/>
            <person name="Tsui C.K.M."/>
            <person name="Docking R.T."/>
            <person name="Levasseur A."/>
            <person name="Haridas S."/>
            <person name="Robertson G."/>
            <person name="Birol I."/>
            <person name="Holt R.A."/>
            <person name="Marra M.A."/>
            <person name="Hamelin R.C."/>
            <person name="Hirst M."/>
            <person name="Jones S.J.M."/>
            <person name="Bohlmann J."/>
            <person name="Breuil C."/>
        </authorList>
    </citation>
    <scope>NUCLEOTIDE SEQUENCE [LARGE SCALE GENOMIC DNA]</scope>
    <source>
        <strain evidence="10">kw1407 / UAMH 11150</strain>
    </source>
</reference>
<dbReference type="FunFam" id="3.40.50.300:FF:001238">
    <property type="entry name" value="DNA mismatch repair protein"/>
    <property type="match status" value="1"/>
</dbReference>
<dbReference type="Gene3D" id="3.40.1170.10">
    <property type="entry name" value="DNA repair protein MutS, domain I"/>
    <property type="match status" value="1"/>
</dbReference>
<sequence>MPSRVLDDQASPTYRHGTSERRVREEEEERTRCLLSFLPQSASTDVFISSFALPCIESQHLSTVTDRLSTRFFLEKHSVIIWYPGLRVPTGSARDSVSFLVDSAHIMGCWHPGWTLVRAIYSPIWGCSTGVTASGRAATALRRCRPRPSLAVLVSTPSSSCPSSSRGKKTTTVVRLQDLPQGVLLPDETAVKPLSGGRTGRRTRKGGTFDRLSAQSAQSPASGQSAQAVQPAVLSGRAAQSAHSEDSVEDEPVYPTVILQARRNMHRFANCILLTRVGGFYEMYFEHAQEFGPLLNIKVASKKTNAGPVPMAGFPFFQLDRFLKILVHDLNRYVAISEEFPNSAADKVRSGGLMHDRRVARIVTPGTLIDENFMDPYTNNYVMGIHADADADAPGQSATMPSASSATSSPMTVASPKSVSVGLAWLDLSTGHFYTQATTLSAVGSVLSRVAPREVVLDEQLQLRRDVHPLFPILEDDRQQQQVVTFAPPAEGAEGQASGSSLDSLSDWAHVLESEIPASDANTFTAPEIAAGSLLLRYVRDRLQGLTMKLQPPVRYEDVQAMTIDKNTMRSLEIKQTLRDGLFRGSLLHAIRRTVTKSGARLLNEWLSAPSTSLELIEARQNLVSRFLEDEPLRDDTTLLLRKSYDSHRLVQKFALGRGDPDDLLDLAKTVSATQDIVGLLRHAASAPADCLHAIADRISLERPLAIAQRIRESVDEEGLMHQHAIEASEADVLMTLAEEAEEADRSLPDDRSILRKKAKKAKTGAKAVKAATAATTATATATATSASRRKTPSLRDYYGEDSEAWVMKPSASSALAVLHAQLADLTAERVTLTEELRHRLQAPSLVLKWTPGLGHICHLKGRAASRASSSSSSDDGEDTPAQTHTTISSSRTTRSLHVPEWTALGQRLDQVRLHIRAEEQRVFQAIRETVVRSLVPLRRNAAVLDELDIGTSFARLALEQNLCRPRLHRGTTTAIVGGRHPTVEGGLAEQGRSFARNDCFVRGVEDAAATTATTSSHGSLWLITGPNMAGKSTFLRQNALITILAQVGCFVPAEQADLGLVDALFSRVGSADNLFRDQSTFMVEMLETAHILRAATPRSFVIMDEIGRGTTPEDGTAVAFAALHHLVRVNRCRTLFATHFHGLANLAAAEGMISGGSSNGPVETYCTDVEEDGRGGFAYVHRLRRGVNRQSHALKVARMAGMPEQAIRVAEEVLAQKRTAGQVQAVA</sequence>
<dbReference type="OrthoDB" id="2534523at2759"/>
<dbReference type="FunCoup" id="F0XS21">
    <property type="interactions" value="18"/>
</dbReference>
<dbReference type="SMART" id="SM00534">
    <property type="entry name" value="MUTSac"/>
    <property type="match status" value="1"/>
</dbReference>
<dbReference type="Pfam" id="PF05188">
    <property type="entry name" value="MutS_II"/>
    <property type="match status" value="1"/>
</dbReference>
<dbReference type="GO" id="GO:0005634">
    <property type="term" value="C:nucleus"/>
    <property type="evidence" value="ECO:0007669"/>
    <property type="project" value="TreeGrafter"/>
</dbReference>
<dbReference type="Gene3D" id="3.40.50.300">
    <property type="entry name" value="P-loop containing nucleotide triphosphate hydrolases"/>
    <property type="match status" value="1"/>
</dbReference>
<dbReference type="Pfam" id="PF00488">
    <property type="entry name" value="MutS_V"/>
    <property type="match status" value="1"/>
</dbReference>
<evidence type="ECO:0000313" key="9">
    <source>
        <dbReference type="EMBL" id="EFW99624.1"/>
    </source>
</evidence>
<dbReference type="Gene3D" id="1.10.1420.10">
    <property type="match status" value="1"/>
</dbReference>
<dbReference type="InParanoid" id="F0XS21"/>
<dbReference type="InterPro" id="IPR016151">
    <property type="entry name" value="DNA_mismatch_repair_MutS_N"/>
</dbReference>
<dbReference type="AlphaFoldDB" id="F0XS21"/>
<dbReference type="InterPro" id="IPR000432">
    <property type="entry name" value="DNA_mismatch_repair_MutS_C"/>
</dbReference>
<feature type="compositionally biased region" description="Low complexity" evidence="7">
    <location>
        <begin position="397"/>
        <end position="412"/>
    </location>
</feature>
<feature type="compositionally biased region" description="Low complexity" evidence="7">
    <location>
        <begin position="213"/>
        <end position="233"/>
    </location>
</feature>
<keyword evidence="4" id="KW-0067">ATP-binding</keyword>
<dbReference type="PANTHER" id="PTHR11361:SF34">
    <property type="entry name" value="DNA MISMATCH REPAIR PROTEIN MSH1, MITOCHONDRIAL"/>
    <property type="match status" value="1"/>
</dbReference>
<feature type="domain" description="DNA mismatch repair proteins mutS family" evidence="8">
    <location>
        <begin position="1100"/>
        <end position="1116"/>
    </location>
</feature>
<evidence type="ECO:0000313" key="10">
    <source>
        <dbReference type="Proteomes" id="UP000007796"/>
    </source>
</evidence>
<protein>
    <submittedName>
        <fullName evidence="9">DNA mismatch repair protein</fullName>
    </submittedName>
</protein>
<dbReference type="FunFam" id="3.40.1170.10:FF:000010">
    <property type="entry name" value="DNA mismatch repair protein Msh1"/>
    <property type="match status" value="1"/>
</dbReference>
<evidence type="ECO:0000256" key="5">
    <source>
        <dbReference type="ARBA" id="ARBA00023125"/>
    </source>
</evidence>
<dbReference type="InterPro" id="IPR007695">
    <property type="entry name" value="DNA_mismatch_repair_MutS-lik_N"/>
</dbReference>
<dbReference type="InterPro" id="IPR007860">
    <property type="entry name" value="DNA_mmatch_repair_MutS_con_dom"/>
</dbReference>
<proteinExistence type="inferred from homology"/>
<name>F0XS21_GROCL</name>
<dbReference type="Pfam" id="PF05192">
    <property type="entry name" value="MutS_III"/>
    <property type="match status" value="1"/>
</dbReference>
<dbReference type="InterPro" id="IPR007696">
    <property type="entry name" value="DNA_mismatch_repair_MutS_core"/>
</dbReference>
<organism evidence="10">
    <name type="scientific">Grosmannia clavigera (strain kw1407 / UAMH 11150)</name>
    <name type="common">Blue stain fungus</name>
    <name type="synonym">Graphiocladiella clavigera</name>
    <dbReference type="NCBI Taxonomy" id="655863"/>
    <lineage>
        <taxon>Eukaryota</taxon>
        <taxon>Fungi</taxon>
        <taxon>Dikarya</taxon>
        <taxon>Ascomycota</taxon>
        <taxon>Pezizomycotina</taxon>
        <taxon>Sordariomycetes</taxon>
        <taxon>Sordariomycetidae</taxon>
        <taxon>Ophiostomatales</taxon>
        <taxon>Ophiostomataceae</taxon>
        <taxon>Leptographium</taxon>
    </lineage>
</organism>
<evidence type="ECO:0000256" key="4">
    <source>
        <dbReference type="ARBA" id="ARBA00022840"/>
    </source>
</evidence>
<evidence type="ECO:0000256" key="6">
    <source>
        <dbReference type="ARBA" id="ARBA00023204"/>
    </source>
</evidence>
<dbReference type="InterPro" id="IPR045076">
    <property type="entry name" value="MutS"/>
</dbReference>
<feature type="region of interest" description="Disordered" evidence="7">
    <location>
        <begin position="1"/>
        <end position="25"/>
    </location>
</feature>
<accession>F0XS21</accession>
<keyword evidence="10" id="KW-1185">Reference proteome</keyword>
<dbReference type="STRING" id="655863.F0XS21"/>
<dbReference type="SUPFAM" id="SSF55271">
    <property type="entry name" value="DNA repair protein MutS, domain I"/>
    <property type="match status" value="1"/>
</dbReference>
<feature type="compositionally biased region" description="Low complexity" evidence="7">
    <location>
        <begin position="886"/>
        <end position="895"/>
    </location>
</feature>
<dbReference type="Proteomes" id="UP000007796">
    <property type="component" value="Unassembled WGS sequence"/>
</dbReference>
<dbReference type="SUPFAM" id="SSF48334">
    <property type="entry name" value="DNA repair protein MutS, domain III"/>
    <property type="match status" value="1"/>
</dbReference>
<dbReference type="PANTHER" id="PTHR11361">
    <property type="entry name" value="DNA MISMATCH REPAIR PROTEIN MUTS FAMILY MEMBER"/>
    <property type="match status" value="1"/>
</dbReference>
<dbReference type="PROSITE" id="PS00486">
    <property type="entry name" value="DNA_MISMATCH_REPAIR_2"/>
    <property type="match status" value="1"/>
</dbReference>
<dbReference type="GeneID" id="25981597"/>
<evidence type="ECO:0000256" key="7">
    <source>
        <dbReference type="SAM" id="MobiDB-lite"/>
    </source>
</evidence>
<dbReference type="HOGENOM" id="CLU_002472_4_0_1"/>
<dbReference type="InterPro" id="IPR027417">
    <property type="entry name" value="P-loop_NTPase"/>
</dbReference>
<dbReference type="SUPFAM" id="SSF53150">
    <property type="entry name" value="DNA repair protein MutS, domain II"/>
    <property type="match status" value="1"/>
</dbReference>
<dbReference type="GO" id="GO:0043504">
    <property type="term" value="P:mitochondrial DNA repair"/>
    <property type="evidence" value="ECO:0007669"/>
    <property type="project" value="TreeGrafter"/>
</dbReference>
<dbReference type="InterPro" id="IPR036678">
    <property type="entry name" value="MutS_con_dom_sf"/>
</dbReference>
<keyword evidence="5" id="KW-0238">DNA-binding</keyword>
<dbReference type="Gene3D" id="3.30.420.110">
    <property type="entry name" value="MutS, connector domain"/>
    <property type="match status" value="1"/>
</dbReference>
<dbReference type="SUPFAM" id="SSF52540">
    <property type="entry name" value="P-loop containing nucleoside triphosphate hydrolases"/>
    <property type="match status" value="1"/>
</dbReference>
<evidence type="ECO:0000256" key="2">
    <source>
        <dbReference type="ARBA" id="ARBA00022741"/>
    </source>
</evidence>
<feature type="compositionally biased region" description="Low complexity" evidence="7">
    <location>
        <begin position="865"/>
        <end position="874"/>
    </location>
</feature>
<evidence type="ECO:0000256" key="3">
    <source>
        <dbReference type="ARBA" id="ARBA00022763"/>
    </source>
</evidence>
<dbReference type="GO" id="GO:0005739">
    <property type="term" value="C:mitochondrion"/>
    <property type="evidence" value="ECO:0007669"/>
    <property type="project" value="TreeGrafter"/>
</dbReference>
<feature type="region of interest" description="Disordered" evidence="7">
    <location>
        <begin position="393"/>
        <end position="412"/>
    </location>
</feature>
<dbReference type="eggNOG" id="ENOG502QUUG">
    <property type="taxonomic scope" value="Eukaryota"/>
</dbReference>
<dbReference type="EMBL" id="GL629990">
    <property type="protein sequence ID" value="EFW99624.1"/>
    <property type="molecule type" value="Genomic_DNA"/>
</dbReference>
<dbReference type="InterPro" id="IPR036187">
    <property type="entry name" value="DNA_mismatch_repair_MutS_sf"/>
</dbReference>
<feature type="region of interest" description="Disordered" evidence="7">
    <location>
        <begin position="187"/>
        <end position="248"/>
    </location>
</feature>
<keyword evidence="3" id="KW-0227">DNA damage</keyword>
<evidence type="ECO:0000256" key="1">
    <source>
        <dbReference type="ARBA" id="ARBA00006271"/>
    </source>
</evidence>
<gene>
    <name evidence="9" type="ORF">CMQ_7992</name>
</gene>
<feature type="region of interest" description="Disordered" evidence="7">
    <location>
        <begin position="865"/>
        <end position="895"/>
    </location>
</feature>
<dbReference type="GO" id="GO:0140664">
    <property type="term" value="F:ATP-dependent DNA damage sensor activity"/>
    <property type="evidence" value="ECO:0007669"/>
    <property type="project" value="InterPro"/>
</dbReference>
<dbReference type="GO" id="GO:0006298">
    <property type="term" value="P:mismatch repair"/>
    <property type="evidence" value="ECO:0007669"/>
    <property type="project" value="InterPro"/>
</dbReference>